<comment type="catalytic activity">
    <reaction evidence="9">
        <text>7-phospho-2-dehydro-3-deoxy-D-arabino-heptonate = 3-dehydroquinate + phosphate</text>
        <dbReference type="Rhea" id="RHEA:21968"/>
        <dbReference type="ChEBI" id="CHEBI:32364"/>
        <dbReference type="ChEBI" id="CHEBI:43474"/>
        <dbReference type="ChEBI" id="CHEBI:58394"/>
        <dbReference type="EC" id="4.2.3.4"/>
    </reaction>
</comment>
<dbReference type="UniPathway" id="UPA00053">
    <property type="reaction ID" value="UER00085"/>
</dbReference>
<sequence>MLDYITVDSNKFTPYNIVFDKSYDDLENQNIFNDKSNRRICIVSDTNVAPIYMEVVKRILLKKFKAVTSIVITAGEEHKTLETVNKIYKHLIENSYDRNDMLAALGGGVVGDITGFCAATYLRGIKFIQLPTTLLSQVDSSVGGKTGVDFEQYKNMIGAFYQPALVYINIKTLDTLENEQYISGMGEVLKYGLIKDREFFDWLDKNHSLINDKNEDILIPMIKHCCEIKRDVVQRDPKEKGERALLNFGHTIGHAIEKLMDFKLFHGQCVSLGMIAASYVSLCRNLISDNDFNLIVNVQKKFNMLTEFDKLSVENIIEATKHDKKMDSGQIRFILLKKIGDAYVDDTVNNSEMENGINILR</sequence>
<evidence type="ECO:0000256" key="1">
    <source>
        <dbReference type="ARBA" id="ARBA00001911"/>
    </source>
</evidence>
<comment type="subcellular location">
    <subcellularLocation>
        <location evidence="9">Cytoplasm</location>
    </subcellularLocation>
</comment>
<keyword evidence="14" id="KW-1185">Reference proteome</keyword>
<feature type="binding site" evidence="9">
    <location>
        <position position="187"/>
    </location>
    <ligand>
        <name>Zn(2+)</name>
        <dbReference type="ChEBI" id="CHEBI:29105"/>
    </ligand>
</feature>
<evidence type="ECO:0000256" key="2">
    <source>
        <dbReference type="ARBA" id="ARBA00001947"/>
    </source>
</evidence>
<dbReference type="Pfam" id="PF24621">
    <property type="entry name" value="DHQS_C"/>
    <property type="match status" value="1"/>
</dbReference>
<evidence type="ECO:0000256" key="9">
    <source>
        <dbReference type="HAMAP-Rule" id="MF_00110"/>
    </source>
</evidence>
<dbReference type="PANTHER" id="PTHR43622">
    <property type="entry name" value="3-DEHYDROQUINATE SYNTHASE"/>
    <property type="match status" value="1"/>
</dbReference>
<keyword evidence="5 9" id="KW-0862">Zinc</keyword>
<gene>
    <name evidence="9" type="primary">aroB</name>
    <name evidence="13" type="ORF">SAMN05216249_101179</name>
</gene>
<protein>
    <recommendedName>
        <fullName evidence="9 10">3-dehydroquinate synthase</fullName>
        <shortName evidence="9">DHQS</shortName>
        <ecNumber evidence="9 10">4.2.3.4</ecNumber>
    </recommendedName>
</protein>
<evidence type="ECO:0000259" key="11">
    <source>
        <dbReference type="Pfam" id="PF01761"/>
    </source>
</evidence>
<evidence type="ECO:0000256" key="6">
    <source>
        <dbReference type="ARBA" id="ARBA00023027"/>
    </source>
</evidence>
<keyword evidence="4 9" id="KW-0547">Nucleotide-binding</keyword>
<accession>A0A1I0V6J0</accession>
<keyword evidence="9" id="KW-0057">Aromatic amino acid biosynthesis</keyword>
<dbReference type="Gene3D" id="1.20.1090.10">
    <property type="entry name" value="Dehydroquinate synthase-like - alpha domain"/>
    <property type="match status" value="1"/>
</dbReference>
<dbReference type="EMBL" id="FOJY01000001">
    <property type="protein sequence ID" value="SFA71703.1"/>
    <property type="molecule type" value="Genomic_DNA"/>
</dbReference>
<comment type="cofactor">
    <cofactor evidence="2">
        <name>Zn(2+)</name>
        <dbReference type="ChEBI" id="CHEBI:29105"/>
    </cofactor>
</comment>
<feature type="binding site" evidence="9">
    <location>
        <position position="266"/>
    </location>
    <ligand>
        <name>Zn(2+)</name>
        <dbReference type="ChEBI" id="CHEBI:29105"/>
    </ligand>
</feature>
<dbReference type="GO" id="GO:0005737">
    <property type="term" value="C:cytoplasm"/>
    <property type="evidence" value="ECO:0007669"/>
    <property type="project" value="UniProtKB-SubCell"/>
</dbReference>
<proteinExistence type="inferred from homology"/>
<dbReference type="InterPro" id="IPR030963">
    <property type="entry name" value="DHQ_synth_fam"/>
</dbReference>
<evidence type="ECO:0000256" key="3">
    <source>
        <dbReference type="ARBA" id="ARBA00022723"/>
    </source>
</evidence>
<dbReference type="CDD" id="cd08195">
    <property type="entry name" value="DHQS"/>
    <property type="match status" value="1"/>
</dbReference>
<keyword evidence="3 9" id="KW-0479">Metal-binding</keyword>
<evidence type="ECO:0000313" key="13">
    <source>
        <dbReference type="EMBL" id="SFA71703.1"/>
    </source>
</evidence>
<dbReference type="OrthoDB" id="9806583at2"/>
<dbReference type="InterPro" id="IPR016037">
    <property type="entry name" value="DHQ_synth_AroB"/>
</dbReference>
<keyword evidence="7 9" id="KW-0456">Lyase</keyword>
<comment type="caution">
    <text evidence="9">Lacks conserved residue(s) required for the propagation of feature annotation.</text>
</comment>
<comment type="function">
    <text evidence="9">Catalyzes the conversion of 3-deoxy-D-arabino-heptulosonate 7-phosphate (DAHP) to dehydroquinate (DHQ).</text>
</comment>
<dbReference type="RefSeq" id="WP_092869889.1">
    <property type="nucleotide sequence ID" value="NZ_FOJY01000001.1"/>
</dbReference>
<keyword evidence="8 9" id="KW-0170">Cobalt</keyword>
<feature type="domain" description="3-dehydroquinate synthase C-terminal" evidence="12">
    <location>
        <begin position="184"/>
        <end position="326"/>
    </location>
</feature>
<feature type="binding site" evidence="9">
    <location>
        <position position="250"/>
    </location>
    <ligand>
        <name>Zn(2+)</name>
        <dbReference type="ChEBI" id="CHEBI:29105"/>
    </ligand>
</feature>
<feature type="binding site" evidence="9">
    <location>
        <position position="145"/>
    </location>
    <ligand>
        <name>NAD(+)</name>
        <dbReference type="ChEBI" id="CHEBI:57540"/>
    </ligand>
</feature>
<feature type="binding site" evidence="9">
    <location>
        <position position="154"/>
    </location>
    <ligand>
        <name>NAD(+)</name>
        <dbReference type="ChEBI" id="CHEBI:57540"/>
    </ligand>
</feature>
<comment type="pathway">
    <text evidence="9">Metabolic intermediate biosynthesis; chorismate biosynthesis; chorismate from D-erythrose 4-phosphate and phosphoenolpyruvate: step 2/7.</text>
</comment>
<dbReference type="NCBIfam" id="TIGR01357">
    <property type="entry name" value="aroB"/>
    <property type="match status" value="1"/>
</dbReference>
<dbReference type="GO" id="GO:0008652">
    <property type="term" value="P:amino acid biosynthetic process"/>
    <property type="evidence" value="ECO:0007669"/>
    <property type="project" value="UniProtKB-KW"/>
</dbReference>
<dbReference type="InterPro" id="IPR056179">
    <property type="entry name" value="DHQS_C"/>
</dbReference>
<dbReference type="PIRSF" id="PIRSF001455">
    <property type="entry name" value="DHQ_synth"/>
    <property type="match status" value="1"/>
</dbReference>
<dbReference type="EC" id="4.2.3.4" evidence="9 10"/>
<dbReference type="SUPFAM" id="SSF56796">
    <property type="entry name" value="Dehydroquinate synthase-like"/>
    <property type="match status" value="1"/>
</dbReference>
<name>A0A1I0V6J0_9FIRM</name>
<evidence type="ECO:0000313" key="14">
    <source>
        <dbReference type="Proteomes" id="UP000198838"/>
    </source>
</evidence>
<dbReference type="STRING" id="1120918.SAMN05216249_101179"/>
<evidence type="ECO:0000256" key="5">
    <source>
        <dbReference type="ARBA" id="ARBA00022833"/>
    </source>
</evidence>
<feature type="binding site" evidence="9">
    <location>
        <begin position="108"/>
        <end position="112"/>
    </location>
    <ligand>
        <name>NAD(+)</name>
        <dbReference type="ChEBI" id="CHEBI:57540"/>
    </ligand>
</feature>
<dbReference type="GO" id="GO:0009073">
    <property type="term" value="P:aromatic amino acid family biosynthetic process"/>
    <property type="evidence" value="ECO:0007669"/>
    <property type="project" value="UniProtKB-KW"/>
</dbReference>
<evidence type="ECO:0000256" key="10">
    <source>
        <dbReference type="NCBIfam" id="TIGR01357"/>
    </source>
</evidence>
<dbReference type="GO" id="GO:0009423">
    <property type="term" value="P:chorismate biosynthetic process"/>
    <property type="evidence" value="ECO:0007669"/>
    <property type="project" value="UniProtKB-UniRule"/>
</dbReference>
<evidence type="ECO:0000256" key="4">
    <source>
        <dbReference type="ARBA" id="ARBA00022741"/>
    </source>
</evidence>
<organism evidence="13 14">
    <name type="scientific">Acetitomaculum ruminis DSM 5522</name>
    <dbReference type="NCBI Taxonomy" id="1120918"/>
    <lineage>
        <taxon>Bacteria</taxon>
        <taxon>Bacillati</taxon>
        <taxon>Bacillota</taxon>
        <taxon>Clostridia</taxon>
        <taxon>Lachnospirales</taxon>
        <taxon>Lachnospiraceae</taxon>
        <taxon>Acetitomaculum</taxon>
    </lineage>
</organism>
<dbReference type="Gene3D" id="3.40.50.1970">
    <property type="match status" value="1"/>
</dbReference>
<dbReference type="FunFam" id="3.40.50.1970:FF:000007">
    <property type="entry name" value="Pentafunctional AROM polypeptide"/>
    <property type="match status" value="1"/>
</dbReference>
<dbReference type="InterPro" id="IPR050071">
    <property type="entry name" value="Dehydroquinate_synthase"/>
</dbReference>
<dbReference type="GO" id="GO:0003856">
    <property type="term" value="F:3-dehydroquinate synthase activity"/>
    <property type="evidence" value="ECO:0007669"/>
    <property type="project" value="UniProtKB-UniRule"/>
</dbReference>
<dbReference type="Proteomes" id="UP000198838">
    <property type="component" value="Unassembled WGS sequence"/>
</dbReference>
<feature type="binding site" evidence="9">
    <location>
        <begin position="172"/>
        <end position="175"/>
    </location>
    <ligand>
        <name>NAD(+)</name>
        <dbReference type="ChEBI" id="CHEBI:57540"/>
    </ligand>
</feature>
<keyword evidence="9" id="KW-0028">Amino-acid biosynthesis</keyword>
<dbReference type="AlphaFoldDB" id="A0A1I0V6J0"/>
<dbReference type="GO" id="GO:0000166">
    <property type="term" value="F:nucleotide binding"/>
    <property type="evidence" value="ECO:0007669"/>
    <property type="project" value="UniProtKB-KW"/>
</dbReference>
<feature type="binding site" evidence="9">
    <location>
        <begin position="132"/>
        <end position="133"/>
    </location>
    <ligand>
        <name>NAD(+)</name>
        <dbReference type="ChEBI" id="CHEBI:57540"/>
    </ligand>
</feature>
<comment type="similarity">
    <text evidence="9">Belongs to the sugar phosphate cyclases superfamily. Dehydroquinate synthase family.</text>
</comment>
<keyword evidence="9" id="KW-0963">Cytoplasm</keyword>
<keyword evidence="6 9" id="KW-0520">NAD</keyword>
<evidence type="ECO:0000259" key="12">
    <source>
        <dbReference type="Pfam" id="PF24621"/>
    </source>
</evidence>
<evidence type="ECO:0000256" key="8">
    <source>
        <dbReference type="ARBA" id="ARBA00023285"/>
    </source>
</evidence>
<dbReference type="PANTHER" id="PTHR43622:SF1">
    <property type="entry name" value="3-DEHYDROQUINATE SYNTHASE"/>
    <property type="match status" value="1"/>
</dbReference>
<dbReference type="Pfam" id="PF01761">
    <property type="entry name" value="DHQ_synthase"/>
    <property type="match status" value="1"/>
</dbReference>
<reference evidence="13 14" key="1">
    <citation type="submission" date="2016-10" db="EMBL/GenBank/DDBJ databases">
        <authorList>
            <person name="de Groot N.N."/>
        </authorList>
    </citation>
    <scope>NUCLEOTIDE SEQUENCE [LARGE SCALE GENOMIC DNA]</scope>
    <source>
        <strain evidence="13 14">DSM 5522</strain>
    </source>
</reference>
<comment type="cofactor">
    <cofactor evidence="9">
        <name>Co(2+)</name>
        <dbReference type="ChEBI" id="CHEBI:48828"/>
    </cofactor>
    <cofactor evidence="9">
        <name>Zn(2+)</name>
        <dbReference type="ChEBI" id="CHEBI:29105"/>
    </cofactor>
    <text evidence="9">Binds 1 divalent metal cation per subunit. Can use either Co(2+) or Zn(2+).</text>
</comment>
<dbReference type="InterPro" id="IPR030960">
    <property type="entry name" value="DHQS/DOIS_N"/>
</dbReference>
<evidence type="ECO:0000256" key="7">
    <source>
        <dbReference type="ARBA" id="ARBA00023239"/>
    </source>
</evidence>
<comment type="cofactor">
    <cofactor evidence="1 9">
        <name>NAD(+)</name>
        <dbReference type="ChEBI" id="CHEBI:57540"/>
    </cofactor>
</comment>
<dbReference type="HAMAP" id="MF_00110">
    <property type="entry name" value="DHQ_synthase"/>
    <property type="match status" value="1"/>
</dbReference>
<dbReference type="GO" id="GO:0046872">
    <property type="term" value="F:metal ion binding"/>
    <property type="evidence" value="ECO:0007669"/>
    <property type="project" value="UniProtKB-KW"/>
</dbReference>
<feature type="domain" description="3-dehydroquinate synthase N-terminal" evidence="11">
    <location>
        <begin position="70"/>
        <end position="181"/>
    </location>
</feature>